<name>E8X1B8_GRATM</name>
<dbReference type="STRING" id="1198114.AciX9_2027"/>
<dbReference type="PaxDb" id="1198114-AciX9_2027"/>
<gene>
    <name evidence="1" type="ordered locus">AciX9_2027</name>
</gene>
<accession>E8X1B8</accession>
<dbReference type="Proteomes" id="UP000000343">
    <property type="component" value="Chromosome"/>
</dbReference>
<organism evidence="2">
    <name type="scientific">Granulicella tundricola (strain ATCC BAA-1859 / DSM 23138 / MP5ACTX9)</name>
    <dbReference type="NCBI Taxonomy" id="1198114"/>
    <lineage>
        <taxon>Bacteria</taxon>
        <taxon>Pseudomonadati</taxon>
        <taxon>Acidobacteriota</taxon>
        <taxon>Terriglobia</taxon>
        <taxon>Terriglobales</taxon>
        <taxon>Acidobacteriaceae</taxon>
        <taxon>Granulicella</taxon>
    </lineage>
</organism>
<evidence type="ECO:0000313" key="2">
    <source>
        <dbReference type="Proteomes" id="UP000000343"/>
    </source>
</evidence>
<reference evidence="2" key="1">
    <citation type="submission" date="2011-01" db="EMBL/GenBank/DDBJ databases">
        <title>Complete sequence of chromosome of Acidobacterium sp. MP5ACTX9.</title>
        <authorList>
            <consortium name="US DOE Joint Genome Institute"/>
            <person name="Lucas S."/>
            <person name="Copeland A."/>
            <person name="Lapidus A."/>
            <person name="Cheng J.-F."/>
            <person name="Goodwin L."/>
            <person name="Pitluck S."/>
            <person name="Teshima H."/>
            <person name="Detter J.C."/>
            <person name="Han C."/>
            <person name="Tapia R."/>
            <person name="Land M."/>
            <person name="Hauser L."/>
            <person name="Kyrpides N."/>
            <person name="Ivanova N."/>
            <person name="Ovchinnikova G."/>
            <person name="Pagani I."/>
            <person name="Rawat S.R."/>
            <person name="Mannisto M."/>
            <person name="Haggblom M.M."/>
            <person name="Woyke T."/>
        </authorList>
    </citation>
    <scope>NUCLEOTIDE SEQUENCE [LARGE SCALE GENOMIC DNA]</scope>
    <source>
        <strain evidence="2">MP5ACTX9</strain>
    </source>
</reference>
<dbReference type="AlphaFoldDB" id="E8X1B8"/>
<evidence type="ECO:0008006" key="3">
    <source>
        <dbReference type="Google" id="ProtNLM"/>
    </source>
</evidence>
<dbReference type="KEGG" id="acm:AciX9_2027"/>
<dbReference type="HOGENOM" id="CLU_2508073_0_0_0"/>
<proteinExistence type="predicted"/>
<keyword evidence="2" id="KW-1185">Reference proteome</keyword>
<dbReference type="EMBL" id="CP002480">
    <property type="protein sequence ID" value="ADW69072.1"/>
    <property type="molecule type" value="Genomic_DNA"/>
</dbReference>
<evidence type="ECO:0000313" key="1">
    <source>
        <dbReference type="EMBL" id="ADW69072.1"/>
    </source>
</evidence>
<protein>
    <recommendedName>
        <fullName evidence="3">Helix-turn-helix domain-containing protein</fullName>
    </recommendedName>
</protein>
<sequence length="85" mass="9488">MPEVLSLPVFPAYVVGSLSPAPQKLLYDRKSAAYVLSISTRSLDWLVSQKQLATRRLGKKVMITHGELVRFARADHFHLTQAPSP</sequence>